<dbReference type="NCBIfam" id="NF001379">
    <property type="entry name" value="PRK00279.1-1"/>
    <property type="match status" value="1"/>
</dbReference>
<comment type="catalytic activity">
    <reaction evidence="5 7">
        <text>AMP + ATP = 2 ADP</text>
        <dbReference type="Rhea" id="RHEA:12973"/>
        <dbReference type="ChEBI" id="CHEBI:30616"/>
        <dbReference type="ChEBI" id="CHEBI:456215"/>
        <dbReference type="ChEBI" id="CHEBI:456216"/>
        <dbReference type="EC" id="2.7.4.3"/>
    </reaction>
</comment>
<feature type="domain" description="Adenylate kinase active site lid" evidence="8">
    <location>
        <begin position="123"/>
        <end position="158"/>
    </location>
</feature>
<dbReference type="GO" id="GO:0005737">
    <property type="term" value="C:cytoplasm"/>
    <property type="evidence" value="ECO:0007669"/>
    <property type="project" value="UniProtKB-SubCell"/>
</dbReference>
<dbReference type="PANTHER" id="PTHR23359">
    <property type="entry name" value="NUCLEOTIDE KINASE"/>
    <property type="match status" value="1"/>
</dbReference>
<feature type="binding site" evidence="5">
    <location>
        <begin position="85"/>
        <end position="88"/>
    </location>
    <ligand>
        <name>AMP</name>
        <dbReference type="ChEBI" id="CHEBI:456215"/>
    </ligand>
</feature>
<dbReference type="GO" id="GO:0044209">
    <property type="term" value="P:AMP salvage"/>
    <property type="evidence" value="ECO:0007669"/>
    <property type="project" value="UniProtKB-UniRule"/>
</dbReference>
<comment type="pathway">
    <text evidence="5">Purine metabolism; AMP biosynthesis via salvage pathway; AMP from ADP: step 1/1.</text>
</comment>
<dbReference type="EMBL" id="CP135018">
    <property type="protein sequence ID" value="XAJ80771.1"/>
    <property type="molecule type" value="Genomic_DNA"/>
</dbReference>
<comment type="similarity">
    <text evidence="5 6">Belongs to the adenylate kinase family.</text>
</comment>
<evidence type="ECO:0000256" key="4">
    <source>
        <dbReference type="ARBA" id="ARBA00022777"/>
    </source>
</evidence>
<sequence>MHIILLGAPGTGKGTQSKFITEKYKIPQISTGDILREHIKLNNEIGKKIYSILKNGELVADDIVCNLVYQTIKSKNYINGFLLDGFPRTIKQAKYISNLGIKINFVLELIVPDKIILQRISGRRIHIQSGRSYHIHFNPPIEEGKDDITKDDLITRDDDKIESINNRLKNYKKNSHMLTEYYLKEEQLNNLKFFKIDASKHQDYIRKEIQIILDKKN</sequence>
<evidence type="ECO:0000259" key="8">
    <source>
        <dbReference type="Pfam" id="PF05191"/>
    </source>
</evidence>
<feature type="binding site" evidence="5">
    <location>
        <position position="167"/>
    </location>
    <ligand>
        <name>AMP</name>
        <dbReference type="ChEBI" id="CHEBI:456215"/>
    </ligand>
</feature>
<reference evidence="9" key="1">
    <citation type="submission" date="2024-06" db="EMBL/GenBank/DDBJ databases">
        <title>Unveiling Genomic Reduction in Obligate Endosymbionts Buchnera of Aphids: Insights from Phylogenomic Comparative Analysis with Novel Genome Data and Co-obligate Endosymbionts.</title>
        <authorList>
            <person name="Lu C."/>
            <person name="Zou T."/>
            <person name="Liu Q."/>
            <person name="Huang X."/>
        </authorList>
    </citation>
    <scope>NUCLEOTIDE SEQUENCE</scope>
    <source>
        <strain evidence="9">Aphau13</strain>
    </source>
</reference>
<gene>
    <name evidence="5 9" type="primary">adk</name>
    <name evidence="9" type="ORF">RJT31_02440</name>
</gene>
<feature type="binding site" evidence="5">
    <location>
        <begin position="10"/>
        <end position="15"/>
    </location>
    <ligand>
        <name>ATP</name>
        <dbReference type="ChEBI" id="CHEBI:30616"/>
    </ligand>
</feature>
<keyword evidence="5 7" id="KW-0067">ATP-binding</keyword>
<dbReference type="CDD" id="cd01428">
    <property type="entry name" value="ADK"/>
    <property type="match status" value="1"/>
</dbReference>
<protein>
    <recommendedName>
        <fullName evidence="5 7">Adenylate kinase</fullName>
        <shortName evidence="5">AK</shortName>
        <ecNumber evidence="5 7">2.7.4.3</ecNumber>
    </recommendedName>
    <alternativeName>
        <fullName evidence="5">ATP-AMP transphosphorylase</fullName>
    </alternativeName>
    <alternativeName>
        <fullName evidence="5">ATP:AMP phosphotransferase</fullName>
    </alternativeName>
    <alternativeName>
        <fullName evidence="5">Adenylate monophosphate kinase</fullName>
    </alternativeName>
</protein>
<dbReference type="InterPro" id="IPR027417">
    <property type="entry name" value="P-loop_NTPase"/>
</dbReference>
<feature type="region of interest" description="LID" evidence="5">
    <location>
        <begin position="122"/>
        <end position="159"/>
    </location>
</feature>
<feature type="binding site" evidence="5">
    <location>
        <position position="200"/>
    </location>
    <ligand>
        <name>ATP</name>
        <dbReference type="ChEBI" id="CHEBI:30616"/>
    </ligand>
</feature>
<evidence type="ECO:0000256" key="6">
    <source>
        <dbReference type="RuleBase" id="RU003330"/>
    </source>
</evidence>
<dbReference type="GO" id="GO:0004017">
    <property type="term" value="F:AMP kinase activity"/>
    <property type="evidence" value="ECO:0007669"/>
    <property type="project" value="UniProtKB-UniRule"/>
</dbReference>
<dbReference type="Pfam" id="PF05191">
    <property type="entry name" value="ADK_lid"/>
    <property type="match status" value="1"/>
</dbReference>
<dbReference type="Gene3D" id="3.40.50.300">
    <property type="entry name" value="P-loop containing nucleotide triphosphate hydrolases"/>
    <property type="match status" value="1"/>
</dbReference>
<keyword evidence="4 5" id="KW-0418">Kinase</keyword>
<accession>A0AAU6W568</accession>
<dbReference type="Pfam" id="PF00406">
    <property type="entry name" value="ADK"/>
    <property type="match status" value="1"/>
</dbReference>
<comment type="subcellular location">
    <subcellularLocation>
        <location evidence="5 7">Cytoplasm</location>
    </subcellularLocation>
</comment>
<dbReference type="AlphaFoldDB" id="A0AAU6W568"/>
<dbReference type="NCBIfam" id="TIGR01351">
    <property type="entry name" value="adk"/>
    <property type="match status" value="1"/>
</dbReference>
<dbReference type="EC" id="2.7.4.3" evidence="5 7"/>
<feature type="binding site" evidence="5">
    <location>
        <position position="123"/>
    </location>
    <ligand>
        <name>ATP</name>
        <dbReference type="ChEBI" id="CHEBI:30616"/>
    </ligand>
</feature>
<dbReference type="FunFam" id="3.40.50.300:FF:000106">
    <property type="entry name" value="Adenylate kinase mitochondrial"/>
    <property type="match status" value="1"/>
</dbReference>
<keyword evidence="1 5" id="KW-0808">Transferase</keyword>
<feature type="binding site" evidence="5">
    <location>
        <position position="156"/>
    </location>
    <ligand>
        <name>AMP</name>
        <dbReference type="ChEBI" id="CHEBI:456215"/>
    </ligand>
</feature>
<feature type="binding site" evidence="5">
    <location>
        <begin position="57"/>
        <end position="59"/>
    </location>
    <ligand>
        <name>AMP</name>
        <dbReference type="ChEBI" id="CHEBI:456215"/>
    </ligand>
</feature>
<dbReference type="GO" id="GO:0005524">
    <property type="term" value="F:ATP binding"/>
    <property type="evidence" value="ECO:0007669"/>
    <property type="project" value="UniProtKB-UniRule"/>
</dbReference>
<evidence type="ECO:0000256" key="3">
    <source>
        <dbReference type="ARBA" id="ARBA00022741"/>
    </source>
</evidence>
<evidence type="ECO:0000313" key="9">
    <source>
        <dbReference type="EMBL" id="XAJ80771.1"/>
    </source>
</evidence>
<organism evidence="9">
    <name type="scientific">Buchnera aphidicola</name>
    <name type="common">Aphis aurantii</name>
    <dbReference type="NCBI Taxonomy" id="1470492"/>
    <lineage>
        <taxon>Bacteria</taxon>
        <taxon>Pseudomonadati</taxon>
        <taxon>Pseudomonadota</taxon>
        <taxon>Gammaproteobacteria</taxon>
        <taxon>Enterobacterales</taxon>
        <taxon>Erwiniaceae</taxon>
        <taxon>Buchnera</taxon>
    </lineage>
</organism>
<keyword evidence="2 5" id="KW-0545">Nucleotide biosynthesis</keyword>
<evidence type="ECO:0000256" key="2">
    <source>
        <dbReference type="ARBA" id="ARBA00022727"/>
    </source>
</evidence>
<evidence type="ECO:0000256" key="5">
    <source>
        <dbReference type="HAMAP-Rule" id="MF_00235"/>
    </source>
</evidence>
<proteinExistence type="inferred from homology"/>
<comment type="caution">
    <text evidence="5">Lacks conserved residue(s) required for the propagation of feature annotation.</text>
</comment>
<feature type="binding site" evidence="5">
    <location>
        <position position="36"/>
    </location>
    <ligand>
        <name>AMP</name>
        <dbReference type="ChEBI" id="CHEBI:456215"/>
    </ligand>
</feature>
<dbReference type="InterPro" id="IPR007862">
    <property type="entry name" value="Adenylate_kinase_lid-dom"/>
</dbReference>
<comment type="subunit">
    <text evidence="5 7">Monomer.</text>
</comment>
<comment type="function">
    <text evidence="5">Catalyzes the reversible transfer of the terminal phosphate group between ATP and AMP. Plays an important role in cellular energy homeostasis and in adenine nucleotide metabolism.</text>
</comment>
<feature type="region of interest" description="NMP" evidence="5">
    <location>
        <begin position="30"/>
        <end position="59"/>
    </location>
</feature>
<dbReference type="RefSeq" id="WP_343154537.1">
    <property type="nucleotide sequence ID" value="NZ_CP135018.1"/>
</dbReference>
<dbReference type="SUPFAM" id="SSF52540">
    <property type="entry name" value="P-loop containing nucleoside triphosphate hydrolases"/>
    <property type="match status" value="1"/>
</dbReference>
<evidence type="ECO:0000256" key="1">
    <source>
        <dbReference type="ARBA" id="ARBA00022679"/>
    </source>
</evidence>
<keyword evidence="3 5" id="KW-0547">Nucleotide-binding</keyword>
<dbReference type="InterPro" id="IPR006259">
    <property type="entry name" value="Adenyl_kin_sub"/>
</dbReference>
<dbReference type="HAMAP" id="MF_00235">
    <property type="entry name" value="Adenylate_kinase_Adk"/>
    <property type="match status" value="1"/>
</dbReference>
<comment type="domain">
    <text evidence="5">Consists of three domains, a large central CORE domain and two small peripheral domains, NMPbind and LID, which undergo movements during catalysis. The LID domain closes over the site of phosphoryl transfer upon ATP binding. Assembling and dissambling the active center during each catalytic cycle provides an effective means to prevent ATP hydrolysis.</text>
</comment>
<name>A0AAU6W568_9GAMM</name>
<dbReference type="InterPro" id="IPR033690">
    <property type="entry name" value="Adenylat_kinase_CS"/>
</dbReference>
<evidence type="ECO:0000256" key="7">
    <source>
        <dbReference type="RuleBase" id="RU003331"/>
    </source>
</evidence>
<feature type="binding site" evidence="5">
    <location>
        <position position="31"/>
    </location>
    <ligand>
        <name>AMP</name>
        <dbReference type="ChEBI" id="CHEBI:456215"/>
    </ligand>
</feature>
<dbReference type="PRINTS" id="PR00094">
    <property type="entry name" value="ADENYLTKNASE"/>
</dbReference>
<dbReference type="InterPro" id="IPR000850">
    <property type="entry name" value="Adenylat/UMP-CMP_kin"/>
</dbReference>
<keyword evidence="5" id="KW-0963">Cytoplasm</keyword>
<feature type="binding site" evidence="5">
    <location>
        <begin position="132"/>
        <end position="133"/>
    </location>
    <ligand>
        <name>ATP</name>
        <dbReference type="ChEBI" id="CHEBI:30616"/>
    </ligand>
</feature>
<dbReference type="PROSITE" id="PS00113">
    <property type="entry name" value="ADENYLATE_KINASE"/>
    <property type="match status" value="1"/>
</dbReference>
<feature type="binding site" evidence="5">
    <location>
        <position position="92"/>
    </location>
    <ligand>
        <name>AMP</name>
        <dbReference type="ChEBI" id="CHEBI:456215"/>
    </ligand>
</feature>